<dbReference type="SUPFAM" id="SSF49303">
    <property type="entry name" value="beta-Galactosidase/glucuronidase domain"/>
    <property type="match status" value="1"/>
</dbReference>
<dbReference type="InterPro" id="IPR051913">
    <property type="entry name" value="GH2_Domain-Containing"/>
</dbReference>
<dbReference type="InterPro" id="IPR048230">
    <property type="entry name" value="GalA-like"/>
</dbReference>
<evidence type="ECO:0000256" key="1">
    <source>
        <dbReference type="ARBA" id="ARBA00007401"/>
    </source>
</evidence>
<dbReference type="SUPFAM" id="SSF51445">
    <property type="entry name" value="(Trans)glycosidases"/>
    <property type="match status" value="1"/>
</dbReference>
<keyword evidence="11" id="KW-1185">Reference proteome</keyword>
<dbReference type="InterPro" id="IPR006101">
    <property type="entry name" value="Glyco_hydro_2"/>
</dbReference>
<sequence length="929" mass="105272">MKKSSIVIITCLLINILSQAQGIRERVNFDDNWYFAFGHPFNKSRDFNTGTSYFTYLAKARYGGDGAAAIDFDHRAWRKLNVPHDWAVEMPFDSKASHSHGYKAVGPGFPDVSVGWYRKTFKIDSTDLGKQIFLDFDGVSRDSKVWVNGHYLGNEPSGYQSFSYNISDILNYGEENVVAVRADVSMEEGWYYEGAGIYRHVWLRKTSGLHVPKDGTFVYSEIKDNDALVRVEVEVVNKENHSIEFGVLNQLVDAEGKVVATSVNDVDTLDAMAHTQMKSEIKVNDAHLWSLKDPYLHTVLTQITVGGKVVDEYRTRIGIRSIRFDANKGFFLNGEHVKLKGTNNHQDHAGVGCAMPDDLIRWRLQQLKSFGSNAIRSSHNPPTPELLQLCDEMGMLVIDENRLMGTTEKALHEMERLIRRDRNHPSVIVWSVGNEEWGIEWNEIGARMTQTMQNFARQIDPTRPVNVAISGGWGQGSSTSVEIMGFNYLIHGDTDEFHQQFPDKPCIGTEEGSTYTTRGVYIEDDEKHYKTAYDVKPLPGWFTIQECWKHYIERDYLSGMFIWTGFDYRGEPTPYVWPSVTSYFGMMDLCGFPKDNVYYLKSWWQDKPVLHLLPHWNWHDGDTINVWAYSNCNEVELFLNNKSLGKKAMEPNGHLAWNVPFKSGSIKAIGYNNGKKVLTCERKTTGKAKNIQLVCNKTTLNNNGIAMITVDVTDKRGNHIATADHLLEFEIEGAGKIIGVGNGNPTSLEKEVFVDTYLQIELPKAELVDMDSVEIEKSNLKGDVELKAMRTSFTLNDIPNAEQSYTWYYKHVGNQQSIYLNGHLLREKVLAKAGDAQFAIDKNWLKMGENNIVVIADPFKPKNKWDEPNKIPGVIQVITKSEKVHRRLFKGLAQVIVQADGEGEINLKATSEGLEAGEIKIVVKNTIDR</sequence>
<keyword evidence="4" id="KW-0732">Signal</keyword>
<dbReference type="InterPro" id="IPR006102">
    <property type="entry name" value="Ig-like_GH2"/>
</dbReference>
<evidence type="ECO:0000256" key="4">
    <source>
        <dbReference type="SAM" id="SignalP"/>
    </source>
</evidence>
<gene>
    <name evidence="10" type="ORF">OM074_13410</name>
</gene>
<comment type="caution">
    <text evidence="10">The sequence shown here is derived from an EMBL/GenBank/DDBJ whole genome shotgun (WGS) entry which is preliminary data.</text>
</comment>
<dbReference type="PROSITE" id="PS00608">
    <property type="entry name" value="GLYCOSYL_HYDROL_F2_2"/>
    <property type="match status" value="1"/>
</dbReference>
<dbReference type="Pfam" id="PF18565">
    <property type="entry name" value="Glyco_hydro2_C5"/>
    <property type="match status" value="1"/>
</dbReference>
<evidence type="ECO:0000313" key="10">
    <source>
        <dbReference type="EMBL" id="MCW3806628.1"/>
    </source>
</evidence>
<dbReference type="PRINTS" id="PR00132">
    <property type="entry name" value="GLHYDRLASE2"/>
</dbReference>
<feature type="domain" description="Glycoside hydrolase family 2 catalytic" evidence="6">
    <location>
        <begin position="327"/>
        <end position="575"/>
    </location>
</feature>
<feature type="chain" id="PRO_5042290347" evidence="4">
    <location>
        <begin position="21"/>
        <end position="929"/>
    </location>
</feature>
<dbReference type="InterPro" id="IPR036156">
    <property type="entry name" value="Beta-gal/glucu_dom_sf"/>
</dbReference>
<dbReference type="Pfam" id="PF02837">
    <property type="entry name" value="Glyco_hydro_2_N"/>
    <property type="match status" value="1"/>
</dbReference>
<dbReference type="InterPro" id="IPR013783">
    <property type="entry name" value="Ig-like_fold"/>
</dbReference>
<reference evidence="10" key="1">
    <citation type="submission" date="2022-10" db="EMBL/GenBank/DDBJ databases">
        <authorList>
            <person name="Yu W.X."/>
        </authorList>
    </citation>
    <scope>NUCLEOTIDE SEQUENCE</scope>
    <source>
        <strain evidence="10">D04</strain>
    </source>
</reference>
<dbReference type="PANTHER" id="PTHR42732:SF1">
    <property type="entry name" value="BETA-MANNOSIDASE"/>
    <property type="match status" value="1"/>
</dbReference>
<dbReference type="InterPro" id="IPR017853">
    <property type="entry name" value="GH"/>
</dbReference>
<evidence type="ECO:0000259" key="8">
    <source>
        <dbReference type="Pfam" id="PF16355"/>
    </source>
</evidence>
<evidence type="ECO:0000259" key="7">
    <source>
        <dbReference type="Pfam" id="PF02837"/>
    </source>
</evidence>
<feature type="domain" description="Glycoside hydrolase family 2 immunoglobulin-like beta-sandwich" evidence="5">
    <location>
        <begin position="216"/>
        <end position="320"/>
    </location>
</feature>
<dbReference type="Pfam" id="PF16355">
    <property type="entry name" value="DUF4982"/>
    <property type="match status" value="1"/>
</dbReference>
<dbReference type="Pfam" id="PF00703">
    <property type="entry name" value="Glyco_hydro_2"/>
    <property type="match status" value="1"/>
</dbReference>
<dbReference type="EMBL" id="JAPDPI010000027">
    <property type="protein sequence ID" value="MCW3806628.1"/>
    <property type="molecule type" value="Genomic_DNA"/>
</dbReference>
<dbReference type="Gene3D" id="2.60.40.10">
    <property type="entry name" value="Immunoglobulins"/>
    <property type="match status" value="4"/>
</dbReference>
<dbReference type="InterPro" id="IPR032311">
    <property type="entry name" value="DUF4982"/>
</dbReference>
<dbReference type="AlphaFoldDB" id="A0AAE3MES5"/>
<name>A0AAE3MES5_9BACT</name>
<dbReference type="GO" id="GO:0004553">
    <property type="term" value="F:hydrolase activity, hydrolyzing O-glycosyl compounds"/>
    <property type="evidence" value="ECO:0007669"/>
    <property type="project" value="InterPro"/>
</dbReference>
<feature type="signal peptide" evidence="4">
    <location>
        <begin position="1"/>
        <end position="20"/>
    </location>
</feature>
<keyword evidence="3" id="KW-0326">Glycosidase</keyword>
<proteinExistence type="inferred from homology"/>
<feature type="domain" description="Glycosyl hydrolases family 2 sugar binding" evidence="7">
    <location>
        <begin position="113"/>
        <end position="205"/>
    </location>
</feature>
<evidence type="ECO:0000259" key="5">
    <source>
        <dbReference type="Pfam" id="PF00703"/>
    </source>
</evidence>
<feature type="domain" description="Glycoside hydrolase family 2" evidence="9">
    <location>
        <begin position="691"/>
        <end position="750"/>
    </location>
</feature>
<dbReference type="PANTHER" id="PTHR42732">
    <property type="entry name" value="BETA-GALACTOSIDASE"/>
    <property type="match status" value="1"/>
</dbReference>
<dbReference type="GO" id="GO:0005975">
    <property type="term" value="P:carbohydrate metabolic process"/>
    <property type="evidence" value="ECO:0007669"/>
    <property type="project" value="InterPro"/>
</dbReference>
<organism evidence="10 11">
    <name type="scientific">Plebeiibacterium marinum</name>
    <dbReference type="NCBI Taxonomy" id="2992111"/>
    <lineage>
        <taxon>Bacteria</taxon>
        <taxon>Pseudomonadati</taxon>
        <taxon>Bacteroidota</taxon>
        <taxon>Bacteroidia</taxon>
        <taxon>Marinilabiliales</taxon>
        <taxon>Marinilabiliaceae</taxon>
        <taxon>Plebeiibacterium</taxon>
    </lineage>
</organism>
<feature type="domain" description="DUF4982" evidence="8">
    <location>
        <begin position="621"/>
        <end position="677"/>
    </location>
</feature>
<comment type="similarity">
    <text evidence="1">Belongs to the glycosyl hydrolase 2 family.</text>
</comment>
<evidence type="ECO:0000259" key="9">
    <source>
        <dbReference type="Pfam" id="PF18565"/>
    </source>
</evidence>
<evidence type="ECO:0000256" key="3">
    <source>
        <dbReference type="ARBA" id="ARBA00023295"/>
    </source>
</evidence>
<protein>
    <submittedName>
        <fullName evidence="10">DUF4982 domain-containing protein</fullName>
    </submittedName>
</protein>
<dbReference type="InterPro" id="IPR040605">
    <property type="entry name" value="Glyco_hydro2_dom5"/>
</dbReference>
<dbReference type="Proteomes" id="UP001207408">
    <property type="component" value="Unassembled WGS sequence"/>
</dbReference>
<evidence type="ECO:0000256" key="2">
    <source>
        <dbReference type="ARBA" id="ARBA00022801"/>
    </source>
</evidence>
<dbReference type="Gene3D" id="2.60.120.260">
    <property type="entry name" value="Galactose-binding domain-like"/>
    <property type="match status" value="1"/>
</dbReference>
<accession>A0AAE3MES5</accession>
<dbReference type="NCBIfam" id="NF041462">
    <property type="entry name" value="GalA"/>
    <property type="match status" value="1"/>
</dbReference>
<evidence type="ECO:0000259" key="6">
    <source>
        <dbReference type="Pfam" id="PF02836"/>
    </source>
</evidence>
<evidence type="ECO:0000313" key="11">
    <source>
        <dbReference type="Proteomes" id="UP001207408"/>
    </source>
</evidence>
<dbReference type="SUPFAM" id="SSF49785">
    <property type="entry name" value="Galactose-binding domain-like"/>
    <property type="match status" value="1"/>
</dbReference>
<keyword evidence="2" id="KW-0378">Hydrolase</keyword>
<dbReference type="InterPro" id="IPR006104">
    <property type="entry name" value="Glyco_hydro_2_N"/>
</dbReference>
<dbReference type="InterPro" id="IPR023232">
    <property type="entry name" value="Glyco_hydro_2_AS"/>
</dbReference>
<dbReference type="Gene3D" id="3.20.20.80">
    <property type="entry name" value="Glycosidases"/>
    <property type="match status" value="1"/>
</dbReference>
<dbReference type="InterPro" id="IPR008979">
    <property type="entry name" value="Galactose-bd-like_sf"/>
</dbReference>
<dbReference type="RefSeq" id="WP_301200239.1">
    <property type="nucleotide sequence ID" value="NZ_JAPDPI010000027.1"/>
</dbReference>
<dbReference type="Pfam" id="PF02836">
    <property type="entry name" value="Glyco_hydro_2_C"/>
    <property type="match status" value="1"/>
</dbReference>
<dbReference type="InterPro" id="IPR006103">
    <property type="entry name" value="Glyco_hydro_2_cat"/>
</dbReference>